<dbReference type="AlphaFoldDB" id="A0A8T1LWE1"/>
<accession>A0A8T1LWE1</accession>
<dbReference type="Proteomes" id="UP000286415">
    <property type="component" value="Unassembled WGS sequence"/>
</dbReference>
<reference evidence="1 2" key="2">
    <citation type="journal article" date="2021" name="Genomics">
        <title>High-quality reference genome for Clonorchis sinensis.</title>
        <authorList>
            <person name="Young N.D."/>
            <person name="Stroehlein A.J."/>
            <person name="Kinkar L."/>
            <person name="Wang T."/>
            <person name="Sohn W.M."/>
            <person name="Chang B.C.H."/>
            <person name="Kaur P."/>
            <person name="Weisz D."/>
            <person name="Dudchenko O."/>
            <person name="Aiden E.L."/>
            <person name="Korhonen P.K."/>
            <person name="Gasser R.B."/>
        </authorList>
    </citation>
    <scope>NUCLEOTIDE SEQUENCE [LARGE SCALE GENOMIC DNA]</scope>
    <source>
        <strain evidence="1">Cs-k2</strain>
    </source>
</reference>
<proteinExistence type="predicted"/>
<reference evidence="1 2" key="1">
    <citation type="journal article" date="2018" name="Biotechnol. Adv.">
        <title>Improved genomic resources and new bioinformatic workflow for the carcinogenic parasite Clonorchis sinensis: Biotechnological implications.</title>
        <authorList>
            <person name="Wang D."/>
            <person name="Korhonen P.K."/>
            <person name="Gasser R.B."/>
            <person name="Young N.D."/>
        </authorList>
    </citation>
    <scope>NUCLEOTIDE SEQUENCE [LARGE SCALE GENOMIC DNA]</scope>
    <source>
        <strain evidence="1">Cs-k2</strain>
    </source>
</reference>
<keyword evidence="2" id="KW-1185">Reference proteome</keyword>
<sequence>MPHLGNQYKANCGCNRLRRVQFCMDVSGIFLIYLQESDESSLGTIFRLGCFFGPYLSVTNMSYLDDIATRSIFVGLPSFFHKVLGSGGPSVSRFTVTCERTVVSGFTCRLLFLITFWRSGIKRSAKSWTM</sequence>
<organism evidence="1 2">
    <name type="scientific">Clonorchis sinensis</name>
    <name type="common">Chinese liver fluke</name>
    <dbReference type="NCBI Taxonomy" id="79923"/>
    <lineage>
        <taxon>Eukaryota</taxon>
        <taxon>Metazoa</taxon>
        <taxon>Spiralia</taxon>
        <taxon>Lophotrochozoa</taxon>
        <taxon>Platyhelminthes</taxon>
        <taxon>Trematoda</taxon>
        <taxon>Digenea</taxon>
        <taxon>Opisthorchiida</taxon>
        <taxon>Opisthorchiata</taxon>
        <taxon>Opisthorchiidae</taxon>
        <taxon>Clonorchis</taxon>
    </lineage>
</organism>
<comment type="caution">
    <text evidence="1">The sequence shown here is derived from an EMBL/GenBank/DDBJ whole genome shotgun (WGS) entry which is preliminary data.</text>
</comment>
<evidence type="ECO:0000313" key="2">
    <source>
        <dbReference type="Proteomes" id="UP000286415"/>
    </source>
</evidence>
<protein>
    <submittedName>
        <fullName evidence="1">Uncharacterized protein</fullName>
    </submittedName>
</protein>
<dbReference type="EMBL" id="NIRI02000077">
    <property type="protein sequence ID" value="KAG5441129.1"/>
    <property type="molecule type" value="Genomic_DNA"/>
</dbReference>
<evidence type="ECO:0000313" key="1">
    <source>
        <dbReference type="EMBL" id="KAG5441129.1"/>
    </source>
</evidence>
<gene>
    <name evidence="1" type="ORF">CSKR_202085</name>
</gene>
<name>A0A8T1LWE1_CLOSI</name>